<keyword evidence="3" id="KW-1185">Reference proteome</keyword>
<name>A0ABP6NWI6_9ACTN</name>
<evidence type="ECO:0000313" key="2">
    <source>
        <dbReference type="EMBL" id="GAA3160009.1"/>
    </source>
</evidence>
<dbReference type="Proteomes" id="UP001500320">
    <property type="component" value="Unassembled WGS sequence"/>
</dbReference>
<protein>
    <submittedName>
        <fullName evidence="2">Uncharacterized protein</fullName>
    </submittedName>
</protein>
<feature type="transmembrane region" description="Helical" evidence="1">
    <location>
        <begin position="33"/>
        <end position="53"/>
    </location>
</feature>
<proteinExistence type="predicted"/>
<keyword evidence="1" id="KW-0472">Membrane</keyword>
<sequence>MALLLPLWACTATAAAGAVGMTGGALLANRGGLLFGAHCAVWAALLCLAALSFHRRAQAPPAEPGSATGGR</sequence>
<evidence type="ECO:0000256" key="1">
    <source>
        <dbReference type="SAM" id="Phobius"/>
    </source>
</evidence>
<gene>
    <name evidence="2" type="ORF">GCM10010466_58570</name>
</gene>
<keyword evidence="1" id="KW-0812">Transmembrane</keyword>
<comment type="caution">
    <text evidence="2">The sequence shown here is derived from an EMBL/GenBank/DDBJ whole genome shotgun (WGS) entry which is preliminary data.</text>
</comment>
<accession>A0ABP6NWI6</accession>
<dbReference type="RefSeq" id="WP_344865143.1">
    <property type="nucleotide sequence ID" value="NZ_BAAAUT010000064.1"/>
</dbReference>
<reference evidence="3" key="1">
    <citation type="journal article" date="2019" name="Int. J. Syst. Evol. Microbiol.">
        <title>The Global Catalogue of Microorganisms (GCM) 10K type strain sequencing project: providing services to taxonomists for standard genome sequencing and annotation.</title>
        <authorList>
            <consortium name="The Broad Institute Genomics Platform"/>
            <consortium name="The Broad Institute Genome Sequencing Center for Infectious Disease"/>
            <person name="Wu L."/>
            <person name="Ma J."/>
        </authorList>
    </citation>
    <scope>NUCLEOTIDE SEQUENCE [LARGE SCALE GENOMIC DNA]</scope>
    <source>
        <strain evidence="3">JCM 9373</strain>
    </source>
</reference>
<keyword evidence="1" id="KW-1133">Transmembrane helix</keyword>
<organism evidence="2 3">
    <name type="scientific">Planomonospora alba</name>
    <dbReference type="NCBI Taxonomy" id="161354"/>
    <lineage>
        <taxon>Bacteria</taxon>
        <taxon>Bacillati</taxon>
        <taxon>Actinomycetota</taxon>
        <taxon>Actinomycetes</taxon>
        <taxon>Streptosporangiales</taxon>
        <taxon>Streptosporangiaceae</taxon>
        <taxon>Planomonospora</taxon>
    </lineage>
</organism>
<evidence type="ECO:0000313" key="3">
    <source>
        <dbReference type="Proteomes" id="UP001500320"/>
    </source>
</evidence>
<dbReference type="EMBL" id="BAAAUT010000064">
    <property type="protein sequence ID" value="GAA3160009.1"/>
    <property type="molecule type" value="Genomic_DNA"/>
</dbReference>